<dbReference type="AlphaFoldDB" id="A0A7X6DPK8"/>
<dbReference type="RefSeq" id="WP_168059302.1">
    <property type="nucleotide sequence ID" value="NZ_VTOW01000002.1"/>
</dbReference>
<keyword evidence="1" id="KW-0472">Membrane</keyword>
<evidence type="ECO:0000256" key="1">
    <source>
        <dbReference type="SAM" id="Phobius"/>
    </source>
</evidence>
<keyword evidence="1" id="KW-0812">Transmembrane</keyword>
<dbReference type="InterPro" id="IPR006976">
    <property type="entry name" value="VanZ-like"/>
</dbReference>
<keyword evidence="4" id="KW-1185">Reference proteome</keyword>
<feature type="domain" description="VanZ-like" evidence="2">
    <location>
        <begin position="110"/>
        <end position="187"/>
    </location>
</feature>
<proteinExistence type="predicted"/>
<organism evidence="3 4">
    <name type="scientific">Candidatus Manganitrophus noduliformans</name>
    <dbReference type="NCBI Taxonomy" id="2606439"/>
    <lineage>
        <taxon>Bacteria</taxon>
        <taxon>Pseudomonadati</taxon>
        <taxon>Nitrospirota</taxon>
        <taxon>Nitrospiria</taxon>
        <taxon>Candidatus Troglogloeales</taxon>
        <taxon>Candidatus Manganitrophaceae</taxon>
        <taxon>Candidatus Manganitrophus</taxon>
    </lineage>
</organism>
<sequence>MSRWIGVAVYTLLLYATLPFGRPLLNLVKGVLGSSFSLSMNLILAGIAVTLLASIGRAKTEFARRPTLIFVAIALVLVVSPIAMPEERIHLIQYAGLGYLVLRAAQPLRRSGHHPSAHSPALDPFPTGENRPGRWGRLFQGGIGVALGLVFTVGVGDEIIQWILPNRVFDLRDIFFNWVGGIAGILLQAGTHPGSLSS</sequence>
<gene>
    <name evidence="3" type="ORF">MNODULE_09420</name>
</gene>
<dbReference type="Proteomes" id="UP000534783">
    <property type="component" value="Unassembled WGS sequence"/>
</dbReference>
<name>A0A7X6DPK8_9BACT</name>
<evidence type="ECO:0000259" key="2">
    <source>
        <dbReference type="Pfam" id="PF04892"/>
    </source>
</evidence>
<feature type="transmembrane region" description="Helical" evidence="1">
    <location>
        <begin position="35"/>
        <end position="55"/>
    </location>
</feature>
<dbReference type="Pfam" id="PF04892">
    <property type="entry name" value="VanZ"/>
    <property type="match status" value="1"/>
</dbReference>
<comment type="caution">
    <text evidence="3">The sequence shown here is derived from an EMBL/GenBank/DDBJ whole genome shotgun (WGS) entry which is preliminary data.</text>
</comment>
<evidence type="ECO:0000313" key="4">
    <source>
        <dbReference type="Proteomes" id="UP000534783"/>
    </source>
</evidence>
<accession>A0A7X6DPK8</accession>
<feature type="transmembrane region" description="Helical" evidence="1">
    <location>
        <begin position="67"/>
        <end position="84"/>
    </location>
</feature>
<keyword evidence="1" id="KW-1133">Transmembrane helix</keyword>
<evidence type="ECO:0000313" key="3">
    <source>
        <dbReference type="EMBL" id="NKE70957.1"/>
    </source>
</evidence>
<reference evidence="3 4" key="1">
    <citation type="journal article" date="2020" name="Nature">
        <title>Bacterial chemolithoautotrophy via manganese oxidation.</title>
        <authorList>
            <person name="Yu H."/>
            <person name="Leadbetter J.R."/>
        </authorList>
    </citation>
    <scope>NUCLEOTIDE SEQUENCE [LARGE SCALE GENOMIC DNA]</scope>
    <source>
        <strain evidence="3 4">Mn-1</strain>
    </source>
</reference>
<dbReference type="EMBL" id="VTOW01000002">
    <property type="protein sequence ID" value="NKE70957.1"/>
    <property type="molecule type" value="Genomic_DNA"/>
</dbReference>
<protein>
    <submittedName>
        <fullName evidence="3">VanZ family protein</fullName>
    </submittedName>
</protein>